<gene>
    <name evidence="1" type="ORF">L596_002369</name>
</gene>
<evidence type="ECO:0000313" key="2">
    <source>
        <dbReference type="Proteomes" id="UP000298663"/>
    </source>
</evidence>
<comment type="caution">
    <text evidence="1">The sequence shown here is derived from an EMBL/GenBank/DDBJ whole genome shotgun (WGS) entry which is preliminary data.</text>
</comment>
<dbReference type="EMBL" id="AZBU02000001">
    <property type="protein sequence ID" value="TMS34862.1"/>
    <property type="molecule type" value="Genomic_DNA"/>
</dbReference>
<reference evidence="1 2" key="1">
    <citation type="journal article" date="2015" name="Genome Biol.">
        <title>Comparative genomics of Steinernema reveals deeply conserved gene regulatory networks.</title>
        <authorList>
            <person name="Dillman A.R."/>
            <person name="Macchietto M."/>
            <person name="Porter C.F."/>
            <person name="Rogers A."/>
            <person name="Williams B."/>
            <person name="Antoshechkin I."/>
            <person name="Lee M.M."/>
            <person name="Goodwin Z."/>
            <person name="Lu X."/>
            <person name="Lewis E.E."/>
            <person name="Goodrich-Blair H."/>
            <person name="Stock S.P."/>
            <person name="Adams B.J."/>
            <person name="Sternberg P.W."/>
            <person name="Mortazavi A."/>
        </authorList>
    </citation>
    <scope>NUCLEOTIDE SEQUENCE [LARGE SCALE GENOMIC DNA]</scope>
    <source>
        <strain evidence="1 2">ALL</strain>
    </source>
</reference>
<proteinExistence type="predicted"/>
<dbReference type="AlphaFoldDB" id="A0A4U8UPB3"/>
<protein>
    <submittedName>
        <fullName evidence="1">Uncharacterized protein</fullName>
    </submittedName>
</protein>
<dbReference type="Proteomes" id="UP000298663">
    <property type="component" value="Unassembled WGS sequence"/>
</dbReference>
<evidence type="ECO:0000313" key="1">
    <source>
        <dbReference type="EMBL" id="TMS34862.1"/>
    </source>
</evidence>
<keyword evidence="2" id="KW-1185">Reference proteome</keyword>
<accession>A0A4U8UPB3</accession>
<reference evidence="1 2" key="2">
    <citation type="journal article" date="2019" name="G3 (Bethesda)">
        <title>Hybrid Assembly of the Genome of the Entomopathogenic Nematode Steinernema carpocapsae Identifies the X-Chromosome.</title>
        <authorList>
            <person name="Serra L."/>
            <person name="Macchietto M."/>
            <person name="Macias-Munoz A."/>
            <person name="McGill C.J."/>
            <person name="Rodriguez I.M."/>
            <person name="Rodriguez B."/>
            <person name="Murad R."/>
            <person name="Mortazavi A."/>
        </authorList>
    </citation>
    <scope>NUCLEOTIDE SEQUENCE [LARGE SCALE GENOMIC DNA]</scope>
    <source>
        <strain evidence="1 2">ALL</strain>
    </source>
</reference>
<sequence length="73" mass="8129">MAPKAKIEIEESFNNSTATSMAPKVIVKIEESTNNSKAIPEKSSSHISSARLELEPHLADILRKVFAEKKIFF</sequence>
<name>A0A4U8UPB3_STECR</name>
<organism evidence="1 2">
    <name type="scientific">Steinernema carpocapsae</name>
    <name type="common">Entomopathogenic nematode</name>
    <dbReference type="NCBI Taxonomy" id="34508"/>
    <lineage>
        <taxon>Eukaryota</taxon>
        <taxon>Metazoa</taxon>
        <taxon>Ecdysozoa</taxon>
        <taxon>Nematoda</taxon>
        <taxon>Chromadorea</taxon>
        <taxon>Rhabditida</taxon>
        <taxon>Tylenchina</taxon>
        <taxon>Panagrolaimomorpha</taxon>
        <taxon>Strongyloidoidea</taxon>
        <taxon>Steinernematidae</taxon>
        <taxon>Steinernema</taxon>
    </lineage>
</organism>